<gene>
    <name evidence="2" type="ORF">PAI11_30360</name>
</gene>
<organism evidence="2 3">
    <name type="scientific">Patulibacter medicamentivorans</name>
    <dbReference type="NCBI Taxonomy" id="1097667"/>
    <lineage>
        <taxon>Bacteria</taxon>
        <taxon>Bacillati</taxon>
        <taxon>Actinomycetota</taxon>
        <taxon>Thermoleophilia</taxon>
        <taxon>Solirubrobacterales</taxon>
        <taxon>Patulibacteraceae</taxon>
        <taxon>Patulibacter</taxon>
    </lineage>
</organism>
<evidence type="ECO:0000256" key="1">
    <source>
        <dbReference type="SAM" id="SignalP"/>
    </source>
</evidence>
<dbReference type="Gene3D" id="3.50.30.30">
    <property type="match status" value="1"/>
</dbReference>
<feature type="chain" id="PRO_5003532190" evidence="1">
    <location>
        <begin position="40"/>
        <end position="538"/>
    </location>
</feature>
<proteinExistence type="predicted"/>
<sequence length="538" mass="57540">MDHTPGRGVSRRVRRRARTGALLTLTIAGLALAPAVASADVCPTRVDPTDFTTEAQLRALNQVEQDFGPRPTASPSQHAFIDWLEGQMSAIPGVQTSSLPYTTDRWDSQPGTLEVGGQQIRLAGPVPFAASTGPGGVNAPLVYVPPGQSITAANSAGKIVIRDLPVTSLPNLFFYPPLFGFSMYDPGNTTNLLGTFDSEGLAQAGLDVDAAEAAGAKAVLSVSRLAYDQFAGSYAPYEGQPLGLPSAYLAADEGQQLKDAIAATPNVRATLTQESSSAPTATRTLLATLPGGNAKKIVVESHTDGMNGEWDNGPISMIAMARYLASLPIECRPETIQFAFVTGHLHQHLVSDLVRNGGAGQLAITLDQEYDQNKVKGVVVLEHMGARRYEAVDRPGKPGKRLQLTDQNEMYWIPVTESLKLRQLVVGEVERRDLRRTAVLKGLDVADLTRVPQICSFGGEGTPYNQHLLPTVSGVALPGGLFSPQFGLEAIDFDLMRRQTLAFTDIVTGMSRMTQAEVAGDVTFMRQQRANGAPTCAY</sequence>
<dbReference type="OrthoDB" id="1936983at2"/>
<dbReference type="Gene3D" id="3.40.630.10">
    <property type="entry name" value="Zn peptidases"/>
    <property type="match status" value="1"/>
</dbReference>
<name>H0E878_9ACTN</name>
<comment type="caution">
    <text evidence="2">The sequence shown here is derived from an EMBL/GenBank/DDBJ whole genome shotgun (WGS) entry which is preliminary data.</text>
</comment>
<protein>
    <submittedName>
        <fullName evidence="2">Uncharacterized protein</fullName>
    </submittedName>
</protein>
<dbReference type="EMBL" id="AGUD01000240">
    <property type="protein sequence ID" value="EHN10143.1"/>
    <property type="molecule type" value="Genomic_DNA"/>
</dbReference>
<keyword evidence="3" id="KW-1185">Reference proteome</keyword>
<keyword evidence="1" id="KW-0732">Signal</keyword>
<feature type="signal peptide" evidence="1">
    <location>
        <begin position="1"/>
        <end position="39"/>
    </location>
</feature>
<evidence type="ECO:0000313" key="2">
    <source>
        <dbReference type="EMBL" id="EHN10143.1"/>
    </source>
</evidence>
<accession>H0E878</accession>
<evidence type="ECO:0000313" key="3">
    <source>
        <dbReference type="Proteomes" id="UP000005143"/>
    </source>
</evidence>
<dbReference type="AlphaFoldDB" id="H0E878"/>
<dbReference type="SUPFAM" id="SSF53187">
    <property type="entry name" value="Zn-dependent exopeptidases"/>
    <property type="match status" value="1"/>
</dbReference>
<reference evidence="2 3" key="1">
    <citation type="journal article" date="2013" name="Biodegradation">
        <title>Quantitative proteomic analysis of ibuprofen-degrading Patulibacter sp. strain I11.</title>
        <authorList>
            <person name="Almeida B."/>
            <person name="Kjeldal H."/>
            <person name="Lolas I."/>
            <person name="Knudsen A.D."/>
            <person name="Carvalho G."/>
            <person name="Nielsen K.L."/>
            <person name="Barreto Crespo M.T."/>
            <person name="Stensballe A."/>
            <person name="Nielsen J.L."/>
        </authorList>
    </citation>
    <scope>NUCLEOTIDE SEQUENCE [LARGE SCALE GENOMIC DNA]</scope>
    <source>
        <strain evidence="2 3">I11</strain>
    </source>
</reference>
<dbReference type="Proteomes" id="UP000005143">
    <property type="component" value="Unassembled WGS sequence"/>
</dbReference>
<dbReference type="RefSeq" id="WP_007576691.1">
    <property type="nucleotide sequence ID" value="NZ_AGUD01000240.1"/>
</dbReference>